<gene>
    <name evidence="2" type="ORF">AVDCRST_MAG49-3277</name>
</gene>
<proteinExistence type="predicted"/>
<dbReference type="AlphaFoldDB" id="A0A6J4V490"/>
<dbReference type="EMBL" id="CADCWG010000219">
    <property type="protein sequence ID" value="CAA9568072.1"/>
    <property type="molecule type" value="Genomic_DNA"/>
</dbReference>
<reference evidence="2" key="1">
    <citation type="submission" date="2020-02" db="EMBL/GenBank/DDBJ databases">
        <authorList>
            <person name="Meier V. D."/>
        </authorList>
    </citation>
    <scope>NUCLEOTIDE SEQUENCE</scope>
    <source>
        <strain evidence="2">AVDCRST_MAG49</strain>
    </source>
</reference>
<evidence type="ECO:0000313" key="2">
    <source>
        <dbReference type="EMBL" id="CAA9568072.1"/>
    </source>
</evidence>
<organism evidence="2">
    <name type="scientific">uncultured Thermomicrobiales bacterium</name>
    <dbReference type="NCBI Taxonomy" id="1645740"/>
    <lineage>
        <taxon>Bacteria</taxon>
        <taxon>Pseudomonadati</taxon>
        <taxon>Thermomicrobiota</taxon>
        <taxon>Thermomicrobia</taxon>
        <taxon>Thermomicrobiales</taxon>
        <taxon>environmental samples</taxon>
    </lineage>
</organism>
<evidence type="ECO:0000256" key="1">
    <source>
        <dbReference type="SAM" id="MobiDB-lite"/>
    </source>
</evidence>
<protein>
    <submittedName>
        <fullName evidence="2">Uncharacterized protein</fullName>
    </submittedName>
</protein>
<feature type="compositionally biased region" description="Basic residues" evidence="1">
    <location>
        <begin position="10"/>
        <end position="29"/>
    </location>
</feature>
<feature type="non-terminal residue" evidence="2">
    <location>
        <position position="47"/>
    </location>
</feature>
<feature type="non-terminal residue" evidence="2">
    <location>
        <position position="1"/>
    </location>
</feature>
<feature type="region of interest" description="Disordered" evidence="1">
    <location>
        <begin position="1"/>
        <end position="47"/>
    </location>
</feature>
<accession>A0A6J4V490</accession>
<sequence>EPHPRPRPAACRRRGGRAPRRRDHARCPRAGRAGPGHPLVGSWQVAV</sequence>
<name>A0A6J4V490_9BACT</name>